<proteinExistence type="predicted"/>
<dbReference type="EMBL" id="JAIVGD010000019">
    <property type="protein sequence ID" value="KAH0748163.1"/>
    <property type="molecule type" value="Genomic_DNA"/>
</dbReference>
<comment type="caution">
    <text evidence="2">The sequence shown here is derived from an EMBL/GenBank/DDBJ whole genome shotgun (WGS) entry which is preliminary data.</text>
</comment>
<evidence type="ECO:0000259" key="1">
    <source>
        <dbReference type="Pfam" id="PF03732"/>
    </source>
</evidence>
<dbReference type="Proteomes" id="UP000826656">
    <property type="component" value="Unassembled WGS sequence"/>
</dbReference>
<dbReference type="InterPro" id="IPR005162">
    <property type="entry name" value="Retrotrans_gag_dom"/>
</dbReference>
<name>A0ABQ7UGQ5_SOLTU</name>
<evidence type="ECO:0000313" key="3">
    <source>
        <dbReference type="Proteomes" id="UP000826656"/>
    </source>
</evidence>
<sequence>MPNTRKLEAQRQRLRQDTEALARGAHNNANDPNIVHVEDEVEEEFTPPQQQLLAPRGRGQQPRRVAFEEDHLELDGAGDIGAIVLPILPPGLKFTTTSTMIQLLNLKGEATNWLNELPRESIRTWAELREAFMERVFPEVKEFQMKDEISSHKQVSGEAMHDT</sequence>
<dbReference type="Pfam" id="PF03732">
    <property type="entry name" value="Retrotrans_gag"/>
    <property type="match status" value="1"/>
</dbReference>
<keyword evidence="3" id="KW-1185">Reference proteome</keyword>
<organism evidence="2 3">
    <name type="scientific">Solanum tuberosum</name>
    <name type="common">Potato</name>
    <dbReference type="NCBI Taxonomy" id="4113"/>
    <lineage>
        <taxon>Eukaryota</taxon>
        <taxon>Viridiplantae</taxon>
        <taxon>Streptophyta</taxon>
        <taxon>Embryophyta</taxon>
        <taxon>Tracheophyta</taxon>
        <taxon>Spermatophyta</taxon>
        <taxon>Magnoliopsida</taxon>
        <taxon>eudicotyledons</taxon>
        <taxon>Gunneridae</taxon>
        <taxon>Pentapetalae</taxon>
        <taxon>asterids</taxon>
        <taxon>lamiids</taxon>
        <taxon>Solanales</taxon>
        <taxon>Solanaceae</taxon>
        <taxon>Solanoideae</taxon>
        <taxon>Solaneae</taxon>
        <taxon>Solanum</taxon>
    </lineage>
</organism>
<protein>
    <recommendedName>
        <fullName evidence="1">Retrotransposon gag domain-containing protein</fullName>
    </recommendedName>
</protein>
<gene>
    <name evidence="2" type="ORF">KY290_027395</name>
</gene>
<reference evidence="2 3" key="1">
    <citation type="journal article" date="2021" name="bioRxiv">
        <title>Chromosome-scale and haplotype-resolved genome assembly of a tetraploid potato cultivar.</title>
        <authorList>
            <person name="Sun H."/>
            <person name="Jiao W.-B."/>
            <person name="Krause K."/>
            <person name="Campoy J.A."/>
            <person name="Goel M."/>
            <person name="Folz-Donahue K."/>
            <person name="Kukat C."/>
            <person name="Huettel B."/>
            <person name="Schneeberger K."/>
        </authorList>
    </citation>
    <scope>NUCLEOTIDE SEQUENCE [LARGE SCALE GENOMIC DNA]</scope>
    <source>
        <strain evidence="2">SolTubOtavaFocal</strain>
        <tissue evidence="2">Leaves</tissue>
    </source>
</reference>
<feature type="domain" description="Retrotransposon gag" evidence="1">
    <location>
        <begin position="105"/>
        <end position="158"/>
    </location>
</feature>
<evidence type="ECO:0000313" key="2">
    <source>
        <dbReference type="EMBL" id="KAH0748163.1"/>
    </source>
</evidence>
<accession>A0ABQ7UGQ5</accession>